<reference evidence="17" key="2">
    <citation type="submission" date="2019-07" db="EMBL/GenBank/DDBJ databases">
        <authorList>
            <person name="Seetharam A."/>
            <person name="Woodhouse M."/>
            <person name="Cannon E."/>
        </authorList>
    </citation>
    <scope>NUCLEOTIDE SEQUENCE [LARGE SCALE GENOMIC DNA]</scope>
    <source>
        <strain evidence="17">cv. B73</strain>
    </source>
</reference>
<sequence>MQRLPTATAAGAGMTSLLVVLLLVSVLPGASGADSGPLDGRKMVFAGETAGVLARYSFNKDANVETASPPPPALAGSAAQFRGQAQLPRFAAPRRYDLRLRPDLVTCTFSGTAAVTVAVSAPTRFLVLNSADLSIDSASIRFRDLAPKEVVFFADDEILVLGFSKDLVLGEGVLSMKFNGTLNDQMRGFYRSKYQYKGKMKNMAVTQFESVDARRCFPCWDEPAFKAKFKLTLEVNVGMVALSNMPIANQTVAGPIRTVHYVESPLMSTYLVAIVIGLFEYIEGVTPEGTKVRVYTQVGKSSQGKFALDVGIKSLHLYKDYFGTPYPLPKLDMVAIPDFAAGAMENYGLVTFREVALLFDEESSMESSKQSIAITVAHELAHQWFGNLVTMEWWTHLWLNEGFATWMSNLAVNSFFPQWNIWTQFLDDTTAGLKLDSLEESHPIEKALASYIRKFAYSNAKTEDLWAVLEENSGEPIKNMMTTWTKQQGYPVINAKLQGNYLELEQKKILLKGKSDRLDIRDIASQCGNQEKGGNFWIKLNINQTGFYRVQYDDKLAAALQNALQAKKLSVMDKIGIVEDSLALSMACKQTLTSLLRLLYAYREEADYSVLSHINTASLSIAKISVDATPGLVGDIKQLLIKLLLPPAVKLGWDLKNGESHLDSLLRPVLLVALVKLGHDKSINEGARRFSIFVHDRNTSLLRPDTRKAAYLAAMQNVTASYRSAYNDLLKVYRESDEAEERGRVLSTLCFCKDENIVLESLNLLFTNEFRKQDAYYVLQGLDVETRDTAWVWLKDNWDRVTRKYGDTQAGGFIRYVVTLFTSNEKAAEFSRFFATRKKPEFERTLKQSLENVRISARWIQGIKSEPRLAQTVQELLRRP</sequence>
<evidence type="ECO:0000259" key="15">
    <source>
        <dbReference type="Pfam" id="PF11838"/>
    </source>
</evidence>
<evidence type="ECO:0000256" key="5">
    <source>
        <dbReference type="ARBA" id="ARBA00022723"/>
    </source>
</evidence>
<dbReference type="FunFam" id="1.25.50.20:FF:000002">
    <property type="entry name" value="Aminopeptidase"/>
    <property type="match status" value="1"/>
</dbReference>
<comment type="similarity">
    <text evidence="2 12">Belongs to the peptidase M1 family.</text>
</comment>
<dbReference type="GO" id="GO:0004177">
    <property type="term" value="F:aminopeptidase activity"/>
    <property type="evidence" value="ECO:0007669"/>
    <property type="project" value="UniProtKB-KW"/>
</dbReference>
<feature type="active site" description="Proton acceptor" evidence="10">
    <location>
        <position position="379"/>
    </location>
</feature>
<dbReference type="GO" id="GO:0008270">
    <property type="term" value="F:zinc ion binding"/>
    <property type="evidence" value="ECO:0007669"/>
    <property type="project" value="UniProtKB-UniRule"/>
</dbReference>
<dbReference type="Pfam" id="PF17900">
    <property type="entry name" value="Peptidase_M1_N"/>
    <property type="match status" value="1"/>
</dbReference>
<evidence type="ECO:0000313" key="17">
    <source>
        <dbReference type="EnsemblPlants" id="Zm00001eb310870_P001"/>
    </source>
</evidence>
<keyword evidence="5 11" id="KW-0479">Metal-binding</keyword>
<proteinExistence type="evidence at protein level"/>
<evidence type="ECO:0000259" key="14">
    <source>
        <dbReference type="Pfam" id="PF01433"/>
    </source>
</evidence>
<dbReference type="FunFam" id="2.60.40.1730:FF:000009">
    <property type="entry name" value="Aminopeptidase"/>
    <property type="match status" value="1"/>
</dbReference>
<name>A0A804Q876_MAIZE</name>
<feature type="signal peptide" evidence="13">
    <location>
        <begin position="1"/>
        <end position="32"/>
    </location>
</feature>
<dbReference type="InterPro" id="IPR042097">
    <property type="entry name" value="Aminopeptidase_N-like_N_sf"/>
</dbReference>
<evidence type="ECO:0000256" key="12">
    <source>
        <dbReference type="RuleBase" id="RU364040"/>
    </source>
</evidence>
<dbReference type="SUPFAM" id="SSF63737">
    <property type="entry name" value="Leukotriene A4 hydrolase N-terminal domain"/>
    <property type="match status" value="1"/>
</dbReference>
<evidence type="ECO:0000256" key="11">
    <source>
        <dbReference type="PIRSR" id="PIRSR634016-3"/>
    </source>
</evidence>
<keyword evidence="4 12" id="KW-0645">Protease</keyword>
<dbReference type="AlphaFoldDB" id="A0A804Q876"/>
<dbReference type="InterPro" id="IPR050344">
    <property type="entry name" value="Peptidase_M1_aminopeptidases"/>
</dbReference>
<dbReference type="InterPro" id="IPR034016">
    <property type="entry name" value="M1_APN-typ"/>
</dbReference>
<evidence type="ECO:0000256" key="10">
    <source>
        <dbReference type="PIRSR" id="PIRSR634016-1"/>
    </source>
</evidence>
<reference evidence="18" key="1">
    <citation type="submission" date="2015-12" db="EMBL/GenBank/DDBJ databases">
        <title>Update maize B73 reference genome by single molecule sequencing technologies.</title>
        <authorList>
            <consortium name="Maize Genome Sequencing Project"/>
            <person name="Ware D."/>
        </authorList>
    </citation>
    <scope>NUCLEOTIDE SEQUENCE [LARGE SCALE GENOMIC DNA]</scope>
    <source>
        <strain evidence="18">cv. B73</strain>
    </source>
</reference>
<feature type="domain" description="Peptidase M1 membrane alanine aminopeptidase" evidence="14">
    <location>
        <begin position="306"/>
        <end position="445"/>
    </location>
</feature>
<dbReference type="Gene3D" id="1.10.390.10">
    <property type="entry name" value="Neutral Protease Domain 2"/>
    <property type="match status" value="2"/>
</dbReference>
<dbReference type="Gene3D" id="2.60.40.1910">
    <property type="match status" value="1"/>
</dbReference>
<evidence type="ECO:0000256" key="3">
    <source>
        <dbReference type="ARBA" id="ARBA00022438"/>
    </source>
</evidence>
<dbReference type="InterPro" id="IPR045357">
    <property type="entry name" value="Aminopeptidase_N-like_N"/>
</dbReference>
<dbReference type="Proteomes" id="UP000007305">
    <property type="component" value="Chromosome 7"/>
</dbReference>
<dbReference type="InterPro" id="IPR027268">
    <property type="entry name" value="Peptidase_M4/M1_CTD_sf"/>
</dbReference>
<keyword evidence="9 12" id="KW-0482">Metalloprotease</keyword>
<feature type="domain" description="Aminopeptidase N-like N-terminal" evidence="16">
    <location>
        <begin position="93"/>
        <end position="271"/>
    </location>
</feature>
<dbReference type="GO" id="GO:0006508">
    <property type="term" value="P:proteolysis"/>
    <property type="evidence" value="ECO:0007669"/>
    <property type="project" value="UniProtKB-KW"/>
</dbReference>
<evidence type="ECO:0007829" key="19">
    <source>
        <dbReference type="PeptideAtlas" id="A0A804Q876"/>
    </source>
</evidence>
<dbReference type="EnsemblPlants" id="Zm00001eb310870_T001">
    <property type="protein sequence ID" value="Zm00001eb310870_P001"/>
    <property type="gene ID" value="Zm00001eb310870"/>
</dbReference>
<accession>A0A804Q876</accession>
<dbReference type="Gene3D" id="1.25.50.20">
    <property type="match status" value="1"/>
</dbReference>
<dbReference type="PANTHER" id="PTHR11533">
    <property type="entry name" value="PROTEASE M1 ZINC METALLOPROTEASE"/>
    <property type="match status" value="1"/>
</dbReference>
<gene>
    <name evidence="17" type="primary">LOC103634048</name>
</gene>
<keyword evidence="6 12" id="KW-0378">Hydrolase</keyword>
<feature type="binding site" evidence="11">
    <location>
        <position position="382"/>
    </location>
    <ligand>
        <name>Zn(2+)</name>
        <dbReference type="ChEBI" id="CHEBI:29105"/>
        <note>catalytic</note>
    </ligand>
</feature>
<evidence type="ECO:0000256" key="6">
    <source>
        <dbReference type="ARBA" id="ARBA00022801"/>
    </source>
</evidence>
<keyword evidence="8" id="KW-0492">Microsome</keyword>
<keyword evidence="7 11" id="KW-0862">Zinc</keyword>
<keyword evidence="19" id="KW-1267">Proteomics identification</keyword>
<feature type="domain" description="ERAP1-like C-terminal" evidence="15">
    <location>
        <begin position="537"/>
        <end position="854"/>
    </location>
</feature>
<organism evidence="17 18">
    <name type="scientific">Zea mays</name>
    <name type="common">Maize</name>
    <dbReference type="NCBI Taxonomy" id="4577"/>
    <lineage>
        <taxon>Eukaryota</taxon>
        <taxon>Viridiplantae</taxon>
        <taxon>Streptophyta</taxon>
        <taxon>Embryophyta</taxon>
        <taxon>Tracheophyta</taxon>
        <taxon>Spermatophyta</taxon>
        <taxon>Magnoliopsida</taxon>
        <taxon>Liliopsida</taxon>
        <taxon>Poales</taxon>
        <taxon>Poaceae</taxon>
        <taxon>PACMAD clade</taxon>
        <taxon>Panicoideae</taxon>
        <taxon>Andropogonodae</taxon>
        <taxon>Andropogoneae</taxon>
        <taxon>Tripsacinae</taxon>
        <taxon>Zea</taxon>
    </lineage>
</organism>
<protein>
    <recommendedName>
        <fullName evidence="12">Aminopeptidase</fullName>
        <ecNumber evidence="12">3.4.11.-</ecNumber>
    </recommendedName>
</protein>
<dbReference type="FunFam" id="1.10.390.10:FF:000006">
    <property type="entry name" value="Puromycin-sensitive aminopeptidase"/>
    <property type="match status" value="1"/>
</dbReference>
<dbReference type="Gene3D" id="2.60.40.1730">
    <property type="entry name" value="tricorn interacting facor f3 domain"/>
    <property type="match status" value="1"/>
</dbReference>
<keyword evidence="13" id="KW-0732">Signal</keyword>
<dbReference type="InterPro" id="IPR001930">
    <property type="entry name" value="Peptidase_M1"/>
</dbReference>
<evidence type="ECO:0000256" key="9">
    <source>
        <dbReference type="ARBA" id="ARBA00023049"/>
    </source>
</evidence>
<evidence type="ECO:0000256" key="8">
    <source>
        <dbReference type="ARBA" id="ARBA00022848"/>
    </source>
</evidence>
<evidence type="ECO:0000256" key="13">
    <source>
        <dbReference type="SAM" id="SignalP"/>
    </source>
</evidence>
<dbReference type="PANTHER" id="PTHR11533:SF203">
    <property type="entry name" value="AMINOPEPTIDASE M1-C"/>
    <property type="match status" value="1"/>
</dbReference>
<evidence type="ECO:0000256" key="4">
    <source>
        <dbReference type="ARBA" id="ARBA00022670"/>
    </source>
</evidence>
<dbReference type="EC" id="3.4.11.-" evidence="12"/>
<dbReference type="SUPFAM" id="SSF55486">
    <property type="entry name" value="Metalloproteases ('zincins'), catalytic domain"/>
    <property type="match status" value="1"/>
</dbReference>
<feature type="chain" id="PRO_5032613703" description="Aminopeptidase" evidence="13">
    <location>
        <begin position="33"/>
        <end position="880"/>
    </location>
</feature>
<comment type="subcellular location">
    <subcellularLocation>
        <location evidence="1">Microsome membrane</location>
        <topology evidence="1">Peripheral membrane protein</topology>
    </subcellularLocation>
</comment>
<evidence type="ECO:0000259" key="16">
    <source>
        <dbReference type="Pfam" id="PF17900"/>
    </source>
</evidence>
<dbReference type="GO" id="GO:0008237">
    <property type="term" value="F:metallopeptidase activity"/>
    <property type="evidence" value="ECO:0007669"/>
    <property type="project" value="UniProtKB-KW"/>
</dbReference>
<feature type="binding site" evidence="11">
    <location>
        <position position="401"/>
    </location>
    <ligand>
        <name>Zn(2+)</name>
        <dbReference type="ChEBI" id="CHEBI:29105"/>
        <note>catalytic</note>
    </ligand>
</feature>
<feature type="binding site" evidence="11">
    <location>
        <position position="378"/>
    </location>
    <ligand>
        <name>Zn(2+)</name>
        <dbReference type="ChEBI" id="CHEBI:29105"/>
        <note>catalytic</note>
    </ligand>
</feature>
<dbReference type="InterPro" id="IPR014782">
    <property type="entry name" value="Peptidase_M1_dom"/>
</dbReference>
<reference evidence="17" key="3">
    <citation type="submission" date="2021-05" db="UniProtKB">
        <authorList>
            <consortium name="EnsemblPlants"/>
        </authorList>
    </citation>
    <scope>IDENTIFICATION</scope>
    <source>
        <strain evidence="17">cv. B73</strain>
    </source>
</reference>
<dbReference type="Pfam" id="PF11838">
    <property type="entry name" value="ERAP1_C"/>
    <property type="match status" value="1"/>
</dbReference>
<evidence type="ECO:0000256" key="1">
    <source>
        <dbReference type="ARBA" id="ARBA00004174"/>
    </source>
</evidence>
<comment type="cofactor">
    <cofactor evidence="11 12">
        <name>Zn(2+)</name>
        <dbReference type="ChEBI" id="CHEBI:29105"/>
    </cofactor>
    <text evidence="11 12">Binds 1 zinc ion per subunit.</text>
</comment>
<dbReference type="Gramene" id="Zm00001eb310870_T001">
    <property type="protein sequence ID" value="Zm00001eb310870_P001"/>
    <property type="gene ID" value="Zm00001eb310870"/>
</dbReference>
<dbReference type="PRINTS" id="PR00756">
    <property type="entry name" value="ALADIPTASE"/>
</dbReference>
<keyword evidence="3 12" id="KW-0031">Aminopeptidase</keyword>
<dbReference type="Pfam" id="PF01433">
    <property type="entry name" value="Peptidase_M1"/>
    <property type="match status" value="1"/>
</dbReference>
<evidence type="ECO:0000256" key="7">
    <source>
        <dbReference type="ARBA" id="ARBA00022833"/>
    </source>
</evidence>
<keyword evidence="18" id="KW-1185">Reference proteome</keyword>
<evidence type="ECO:0000313" key="18">
    <source>
        <dbReference type="Proteomes" id="UP000007305"/>
    </source>
</evidence>
<keyword evidence="8" id="KW-0256">Endoplasmic reticulum</keyword>
<dbReference type="InterPro" id="IPR024571">
    <property type="entry name" value="ERAP1-like_C_dom"/>
</dbReference>
<dbReference type="CDD" id="cd09601">
    <property type="entry name" value="M1_APN-Q_like"/>
    <property type="match status" value="1"/>
</dbReference>
<evidence type="ECO:0000256" key="2">
    <source>
        <dbReference type="ARBA" id="ARBA00010136"/>
    </source>
</evidence>